<gene>
    <name evidence="2" type="ORF">PGT21_004593</name>
    <name evidence="1" type="ORF">PGTUg99_036082</name>
</gene>
<proteinExistence type="predicted"/>
<evidence type="ECO:0000313" key="2">
    <source>
        <dbReference type="EMBL" id="KAA1093962.1"/>
    </source>
</evidence>
<keyword evidence="3" id="KW-1185">Reference proteome</keyword>
<organism evidence="1 4">
    <name type="scientific">Puccinia graminis f. sp. tritici</name>
    <dbReference type="NCBI Taxonomy" id="56615"/>
    <lineage>
        <taxon>Eukaryota</taxon>
        <taxon>Fungi</taxon>
        <taxon>Dikarya</taxon>
        <taxon>Basidiomycota</taxon>
        <taxon>Pucciniomycotina</taxon>
        <taxon>Pucciniomycetes</taxon>
        <taxon>Pucciniales</taxon>
        <taxon>Pucciniaceae</taxon>
        <taxon>Puccinia</taxon>
    </lineage>
</organism>
<sequence>MAFVGLDSGGTFLISWRLLRLALSTCRRDLIKRHIFPQALTPPSPTTLQGHLDICSPVVSTSILLAIIPNKIHFLIFTSPLTHPNSTPGFTSSPFHPSPCRASASKHIYFPCSARLLREQFLVKI</sequence>
<evidence type="ECO:0000313" key="1">
    <source>
        <dbReference type="EMBL" id="KAA1083554.1"/>
    </source>
</evidence>
<accession>A0A5B0N4Z7</accession>
<name>A0A5B0N4Z7_PUCGR</name>
<dbReference type="EMBL" id="VDEP01000438">
    <property type="protein sequence ID" value="KAA1083554.1"/>
    <property type="molecule type" value="Genomic_DNA"/>
</dbReference>
<dbReference type="EMBL" id="VSWC01000079">
    <property type="protein sequence ID" value="KAA1093962.1"/>
    <property type="molecule type" value="Genomic_DNA"/>
</dbReference>
<dbReference type="AlphaFoldDB" id="A0A5B0N4Z7"/>
<reference evidence="3 4" key="1">
    <citation type="submission" date="2019-05" db="EMBL/GenBank/DDBJ databases">
        <title>Emergence of the Ug99 lineage of the wheat stem rust pathogen through somatic hybridization.</title>
        <authorList>
            <person name="Li F."/>
            <person name="Upadhyaya N.M."/>
            <person name="Sperschneider J."/>
            <person name="Matny O."/>
            <person name="Nguyen-Phuc H."/>
            <person name="Mago R."/>
            <person name="Raley C."/>
            <person name="Miller M.E."/>
            <person name="Silverstein K.A.T."/>
            <person name="Henningsen E."/>
            <person name="Hirsch C.D."/>
            <person name="Visser B."/>
            <person name="Pretorius Z.A."/>
            <person name="Steffenson B.J."/>
            <person name="Schwessinger B."/>
            <person name="Dodds P.N."/>
            <person name="Figueroa M."/>
        </authorList>
    </citation>
    <scope>NUCLEOTIDE SEQUENCE [LARGE SCALE GENOMIC DNA]</scope>
    <source>
        <strain evidence="2">21-0</strain>
        <strain evidence="1 4">Ug99</strain>
    </source>
</reference>
<evidence type="ECO:0000313" key="4">
    <source>
        <dbReference type="Proteomes" id="UP000325313"/>
    </source>
</evidence>
<evidence type="ECO:0000313" key="3">
    <source>
        <dbReference type="Proteomes" id="UP000324748"/>
    </source>
</evidence>
<dbReference type="Proteomes" id="UP000324748">
    <property type="component" value="Unassembled WGS sequence"/>
</dbReference>
<dbReference type="Proteomes" id="UP000325313">
    <property type="component" value="Unassembled WGS sequence"/>
</dbReference>
<comment type="caution">
    <text evidence="1">The sequence shown here is derived from an EMBL/GenBank/DDBJ whole genome shotgun (WGS) entry which is preliminary data.</text>
</comment>
<protein>
    <submittedName>
        <fullName evidence="1">Uncharacterized protein</fullName>
    </submittedName>
</protein>